<name>A0A0G3BEX7_9BURK</name>
<dbReference type="EMBL" id="CP011371">
    <property type="protein sequence ID" value="AKJ27847.1"/>
    <property type="molecule type" value="Genomic_DNA"/>
</dbReference>
<protein>
    <submittedName>
        <fullName evidence="3">Uncharacterized protein</fullName>
    </submittedName>
</protein>
<evidence type="ECO:0000313" key="3">
    <source>
        <dbReference type="EMBL" id="AKJ27847.1"/>
    </source>
</evidence>
<organism evidence="3 4">
    <name type="scientific">Caldimonas brevitalea</name>
    <dbReference type="NCBI Taxonomy" id="413882"/>
    <lineage>
        <taxon>Bacteria</taxon>
        <taxon>Pseudomonadati</taxon>
        <taxon>Pseudomonadota</taxon>
        <taxon>Betaproteobacteria</taxon>
        <taxon>Burkholderiales</taxon>
        <taxon>Sphaerotilaceae</taxon>
        <taxon>Caldimonas</taxon>
    </lineage>
</organism>
<dbReference type="Proteomes" id="UP000035352">
    <property type="component" value="Chromosome"/>
</dbReference>
<keyword evidence="1" id="KW-1133">Transmembrane helix</keyword>
<keyword evidence="1" id="KW-0472">Membrane</keyword>
<evidence type="ECO:0000313" key="4">
    <source>
        <dbReference type="Proteomes" id="UP000035352"/>
    </source>
</evidence>
<dbReference type="OrthoDB" id="288267at2"/>
<gene>
    <name evidence="3" type="ORF">AAW51_1156</name>
</gene>
<keyword evidence="2" id="KW-0732">Signal</keyword>
<dbReference type="AlphaFoldDB" id="A0A0G3BEX7"/>
<feature type="signal peptide" evidence="2">
    <location>
        <begin position="1"/>
        <end position="27"/>
    </location>
</feature>
<feature type="chain" id="PRO_5002551509" evidence="2">
    <location>
        <begin position="28"/>
        <end position="158"/>
    </location>
</feature>
<keyword evidence="4" id="KW-1185">Reference proteome</keyword>
<feature type="transmembrane region" description="Helical" evidence="1">
    <location>
        <begin position="133"/>
        <end position="153"/>
    </location>
</feature>
<evidence type="ECO:0000256" key="2">
    <source>
        <dbReference type="SAM" id="SignalP"/>
    </source>
</evidence>
<dbReference type="RefSeq" id="WP_047193845.1">
    <property type="nucleotide sequence ID" value="NZ_CP011371.1"/>
</dbReference>
<reference evidence="3 4" key="1">
    <citation type="submission" date="2015-05" db="EMBL/GenBank/DDBJ databases">
        <authorList>
            <person name="Tang B."/>
            <person name="Yu Y."/>
        </authorList>
    </citation>
    <scope>NUCLEOTIDE SEQUENCE [LARGE SCALE GENOMIC DNA]</scope>
    <source>
        <strain evidence="3 4">DSM 7029</strain>
    </source>
</reference>
<dbReference type="KEGG" id="pbh:AAW51_1156"/>
<proteinExistence type="predicted"/>
<accession>A0A0G3BEX7</accession>
<dbReference type="STRING" id="413882.AAW51_1156"/>
<sequence>MNRSPGPLVRAALTGSVASVVSGVALALCGRAEGEAPLAPVNAPSHWVWGDEALRHDGASARYTATGYLIHHLSSVWWAAAYERWAPSRRSPTASSAVALRDAAAVAALAAWVDLRVAPRRFTPGFERRLSAPSLWLVYGSFAAGLLLAAKLMGPRPR</sequence>
<keyword evidence="1" id="KW-0812">Transmembrane</keyword>
<evidence type="ECO:0000256" key="1">
    <source>
        <dbReference type="SAM" id="Phobius"/>
    </source>
</evidence>